<gene>
    <name evidence="1" type="ORF">RLOC_00005859</name>
</gene>
<organism evidence="1 2">
    <name type="scientific">Lonchura striata</name>
    <name type="common">white-rumped munia</name>
    <dbReference type="NCBI Taxonomy" id="40157"/>
    <lineage>
        <taxon>Eukaryota</taxon>
        <taxon>Metazoa</taxon>
        <taxon>Chordata</taxon>
        <taxon>Craniata</taxon>
        <taxon>Vertebrata</taxon>
        <taxon>Euteleostomi</taxon>
        <taxon>Archelosauria</taxon>
        <taxon>Archosauria</taxon>
        <taxon>Dinosauria</taxon>
        <taxon>Saurischia</taxon>
        <taxon>Theropoda</taxon>
        <taxon>Coelurosauria</taxon>
        <taxon>Aves</taxon>
        <taxon>Neognathae</taxon>
        <taxon>Neoaves</taxon>
        <taxon>Telluraves</taxon>
        <taxon>Australaves</taxon>
        <taxon>Passeriformes</taxon>
        <taxon>Passeroidea</taxon>
        <taxon>Estrildidae</taxon>
        <taxon>Estrildinae</taxon>
        <taxon>Lonchura</taxon>
    </lineage>
</organism>
<evidence type="ECO:0000313" key="1">
    <source>
        <dbReference type="EMBL" id="OWK52959.1"/>
    </source>
</evidence>
<protein>
    <submittedName>
        <fullName evidence="1">Uncharacterized protein</fullName>
    </submittedName>
</protein>
<sequence length="34" mass="3783">MLNSDQVLQSSFAIKTLKILKNKDFTASLSNLTL</sequence>
<dbReference type="EMBL" id="MUZQ01000311">
    <property type="protein sequence ID" value="OWK52959.1"/>
    <property type="molecule type" value="Genomic_DNA"/>
</dbReference>
<accession>A0A218UGT7</accession>
<dbReference type="AlphaFoldDB" id="A0A218UGT7"/>
<name>A0A218UGT7_9PASE</name>
<evidence type="ECO:0000313" key="2">
    <source>
        <dbReference type="Proteomes" id="UP000197619"/>
    </source>
</evidence>
<reference evidence="1 2" key="1">
    <citation type="submission" date="2017-05" db="EMBL/GenBank/DDBJ databases">
        <title>Genome of assembly of the Bengalese finch, Lonchura striata domestica.</title>
        <authorList>
            <person name="Colquitt B.M."/>
            <person name="Brainard M.S."/>
        </authorList>
    </citation>
    <scope>NUCLEOTIDE SEQUENCE [LARGE SCALE GENOMIC DNA]</scope>
    <source>
        <strain evidence="1">White83orange57</strain>
    </source>
</reference>
<dbReference type="Proteomes" id="UP000197619">
    <property type="component" value="Unassembled WGS sequence"/>
</dbReference>
<proteinExistence type="predicted"/>
<keyword evidence="2" id="KW-1185">Reference proteome</keyword>
<comment type="caution">
    <text evidence="1">The sequence shown here is derived from an EMBL/GenBank/DDBJ whole genome shotgun (WGS) entry which is preliminary data.</text>
</comment>